<protein>
    <recommendedName>
        <fullName evidence="4 10">3-deoxy-D-manno-octulosonic acid transferase</fullName>
        <shortName evidence="10">Kdo transferase</shortName>
        <ecNumber evidence="3 10">2.4.99.12</ecNumber>
    </recommendedName>
    <alternativeName>
        <fullName evidence="6 10">Lipid IV(A) 3-deoxy-D-manno-octulosonic acid transferase</fullName>
    </alternativeName>
</protein>
<accession>A0A0W7WI07</accession>
<evidence type="ECO:0000259" key="11">
    <source>
        <dbReference type="Pfam" id="PF04413"/>
    </source>
</evidence>
<organism evidence="12 13">
    <name type="scientific">Pseudoponticoccus marisrubri</name>
    <dbReference type="NCBI Taxonomy" id="1685382"/>
    <lineage>
        <taxon>Bacteria</taxon>
        <taxon>Pseudomonadati</taxon>
        <taxon>Pseudomonadota</taxon>
        <taxon>Alphaproteobacteria</taxon>
        <taxon>Rhodobacterales</taxon>
        <taxon>Roseobacteraceae</taxon>
        <taxon>Pseudoponticoccus</taxon>
    </lineage>
</organism>
<dbReference type="GO" id="GO:0043842">
    <property type="term" value="F:Kdo transferase activity"/>
    <property type="evidence" value="ECO:0007669"/>
    <property type="project" value="UniProtKB-EC"/>
</dbReference>
<sequence>MFLYRVLVSLFALAMMGQSLRKDGIRAFDRLFPGMPDRGAPHVWVHGASNGELSSLRPILQRLVEARPDLHWLITANTQTGRALVESWALPNSTARLAPLDLGWLTRAVMRRWQVAAHLTLEAELWPHRFRTCPGPVLVLGARMSAGTARGWARLPTLARRTLAHVRFASAQDPGSRARLLSLGLPQAAAGPVVDLKALYQPPDQHPDADLQAAFPRASTWLAASTHAGEEEIVLDAHLAARRADPGLRLILAPRHPRRADEIIALARARGLSVARRSTGDAPDGGDIYLADTMGEMALWYALAGRVFIGGTLCDAGGHTPYEPAAFEAALLHGPDLRNFAPSFARLAEAEAARQVTEADGLAQALTDLAGAEAQSALGTRAQTALRQDTDVAGLTDTILSLLPPCDRDTY</sequence>
<comment type="pathway">
    <text evidence="2 10">Bacterial outer membrane biogenesis; LPS core biosynthesis.</text>
</comment>
<dbReference type="AlphaFoldDB" id="A0A0W7WI07"/>
<dbReference type="PANTHER" id="PTHR42755:SF1">
    <property type="entry name" value="3-DEOXY-D-MANNO-OCTULOSONIC ACID TRANSFERASE, MITOCHONDRIAL-RELATED"/>
    <property type="match status" value="1"/>
</dbReference>
<comment type="caution">
    <text evidence="12">The sequence shown here is derived from an EMBL/GenBank/DDBJ whole genome shotgun (WGS) entry which is preliminary data.</text>
</comment>
<evidence type="ECO:0000256" key="3">
    <source>
        <dbReference type="ARBA" id="ARBA00012621"/>
    </source>
</evidence>
<feature type="active site" description="Proton acceptor" evidence="8">
    <location>
        <position position="52"/>
    </location>
</feature>
<dbReference type="UniPathway" id="UPA00958"/>
<dbReference type="EC" id="2.4.99.12" evidence="3 10"/>
<dbReference type="GO" id="GO:0005886">
    <property type="term" value="C:plasma membrane"/>
    <property type="evidence" value="ECO:0007669"/>
    <property type="project" value="UniProtKB-SubCell"/>
</dbReference>
<dbReference type="Pfam" id="PF04413">
    <property type="entry name" value="Glycos_transf_N"/>
    <property type="match status" value="1"/>
</dbReference>
<dbReference type="STRING" id="1685382.AVJ23_12540"/>
<keyword evidence="5 10" id="KW-0808">Transferase</keyword>
<dbReference type="OrthoDB" id="9789797at2"/>
<feature type="domain" description="3-deoxy-D-manno-octulosonic-acid transferase N-terminal" evidence="11">
    <location>
        <begin position="39"/>
        <end position="197"/>
    </location>
</feature>
<dbReference type="Gene3D" id="3.40.50.11720">
    <property type="entry name" value="3-Deoxy-D-manno-octulosonic-acid transferase, N-terminal domain"/>
    <property type="match status" value="1"/>
</dbReference>
<dbReference type="GO" id="GO:0009244">
    <property type="term" value="P:lipopolysaccharide core region biosynthetic process"/>
    <property type="evidence" value="ECO:0007669"/>
    <property type="project" value="UniProtKB-UniRule"/>
</dbReference>
<evidence type="ECO:0000256" key="10">
    <source>
        <dbReference type="RuleBase" id="RU365103"/>
    </source>
</evidence>
<evidence type="ECO:0000313" key="13">
    <source>
        <dbReference type="Proteomes" id="UP000054396"/>
    </source>
</evidence>
<evidence type="ECO:0000256" key="1">
    <source>
        <dbReference type="ARBA" id="ARBA00003394"/>
    </source>
</evidence>
<comment type="similarity">
    <text evidence="10">Belongs to the glycosyltransferase group 1 family.</text>
</comment>
<evidence type="ECO:0000256" key="6">
    <source>
        <dbReference type="ARBA" id="ARBA00031445"/>
    </source>
</evidence>
<gene>
    <name evidence="12" type="ORF">AVJ23_12540</name>
</gene>
<dbReference type="EMBL" id="LPXO01000007">
    <property type="protein sequence ID" value="KUF10234.1"/>
    <property type="molecule type" value="Genomic_DNA"/>
</dbReference>
<dbReference type="InterPro" id="IPR007507">
    <property type="entry name" value="Glycos_transf_N"/>
</dbReference>
<keyword evidence="10" id="KW-1003">Cell membrane</keyword>
<dbReference type="Gene3D" id="3.40.50.2000">
    <property type="entry name" value="Glycogen Phosphorylase B"/>
    <property type="match status" value="1"/>
</dbReference>
<dbReference type="RefSeq" id="WP_058862551.1">
    <property type="nucleotide sequence ID" value="NZ_LPXO01000007.1"/>
</dbReference>
<comment type="function">
    <text evidence="1 10">Involved in lipopolysaccharide (LPS) biosynthesis. Catalyzes the transfer of 3-deoxy-D-manno-octulosonate (Kdo) residue(s) from CMP-Kdo to lipid IV(A), the tetraacyldisaccharide-1,4'-bisphosphate precursor of lipid A.</text>
</comment>
<evidence type="ECO:0000256" key="2">
    <source>
        <dbReference type="ARBA" id="ARBA00004713"/>
    </source>
</evidence>
<dbReference type="InterPro" id="IPR039901">
    <property type="entry name" value="Kdotransferase"/>
</dbReference>
<reference evidence="12 13" key="1">
    <citation type="submission" date="2015-12" db="EMBL/GenBank/DDBJ databases">
        <authorList>
            <person name="Shamseldin A."/>
            <person name="Moawad H."/>
            <person name="Abd El-Rahim W.M."/>
            <person name="Sadowsky M.J."/>
        </authorList>
    </citation>
    <scope>NUCLEOTIDE SEQUENCE [LARGE SCALE GENOMIC DNA]</scope>
    <source>
        <strain evidence="12 13">SJ5A-1</strain>
    </source>
</reference>
<keyword evidence="10" id="KW-0472">Membrane</keyword>
<feature type="site" description="Transition state stabilizer" evidence="9">
    <location>
        <position position="197"/>
    </location>
</feature>
<feature type="site" description="Transition state stabilizer" evidence="9">
    <location>
        <position position="122"/>
    </location>
</feature>
<evidence type="ECO:0000256" key="7">
    <source>
        <dbReference type="ARBA" id="ARBA00049183"/>
    </source>
</evidence>
<comment type="subcellular location">
    <subcellularLocation>
        <location evidence="10">Cell membrane</location>
    </subcellularLocation>
</comment>
<evidence type="ECO:0000256" key="8">
    <source>
        <dbReference type="PIRSR" id="PIRSR639901-1"/>
    </source>
</evidence>
<evidence type="ECO:0000256" key="9">
    <source>
        <dbReference type="PIRSR" id="PIRSR639901-2"/>
    </source>
</evidence>
<keyword evidence="13" id="KW-1185">Reference proteome</keyword>
<proteinExistence type="inferred from homology"/>
<evidence type="ECO:0000313" key="12">
    <source>
        <dbReference type="EMBL" id="KUF10234.1"/>
    </source>
</evidence>
<name>A0A0W7WI07_9RHOB</name>
<keyword evidence="10" id="KW-0448">Lipopolysaccharide biosynthesis</keyword>
<dbReference type="InterPro" id="IPR038107">
    <property type="entry name" value="Glycos_transf_N_sf"/>
</dbReference>
<evidence type="ECO:0000256" key="4">
    <source>
        <dbReference type="ARBA" id="ARBA00019077"/>
    </source>
</evidence>
<evidence type="ECO:0000256" key="5">
    <source>
        <dbReference type="ARBA" id="ARBA00022679"/>
    </source>
</evidence>
<comment type="catalytic activity">
    <reaction evidence="7 10">
        <text>lipid IVA (E. coli) + CMP-3-deoxy-beta-D-manno-octulosonate = alpha-Kdo-(2-&gt;6)-lipid IVA (E. coli) + CMP + H(+)</text>
        <dbReference type="Rhea" id="RHEA:28066"/>
        <dbReference type="ChEBI" id="CHEBI:15378"/>
        <dbReference type="ChEBI" id="CHEBI:58603"/>
        <dbReference type="ChEBI" id="CHEBI:60364"/>
        <dbReference type="ChEBI" id="CHEBI:60377"/>
        <dbReference type="ChEBI" id="CHEBI:85987"/>
        <dbReference type="EC" id="2.4.99.12"/>
    </reaction>
</comment>
<dbReference type="Proteomes" id="UP000054396">
    <property type="component" value="Unassembled WGS sequence"/>
</dbReference>
<dbReference type="PANTHER" id="PTHR42755">
    <property type="entry name" value="3-DEOXY-MANNO-OCTULOSONATE CYTIDYLYLTRANSFERASE"/>
    <property type="match status" value="1"/>
</dbReference>
<dbReference type="GO" id="GO:0009245">
    <property type="term" value="P:lipid A biosynthetic process"/>
    <property type="evidence" value="ECO:0007669"/>
    <property type="project" value="TreeGrafter"/>
</dbReference>